<gene>
    <name evidence="2" type="ORF">D4741_10030</name>
</gene>
<comment type="caution">
    <text evidence="2">The sequence shown here is derived from an EMBL/GenBank/DDBJ whole genome shotgun (WGS) entry which is preliminary data.</text>
</comment>
<feature type="transmembrane region" description="Helical" evidence="1">
    <location>
        <begin position="7"/>
        <end position="28"/>
    </location>
</feature>
<keyword evidence="1" id="KW-0472">Membrane</keyword>
<feature type="transmembrane region" description="Helical" evidence="1">
    <location>
        <begin position="96"/>
        <end position="116"/>
    </location>
</feature>
<reference evidence="2 3" key="1">
    <citation type="submission" date="2018-09" db="EMBL/GenBank/DDBJ databases">
        <title>Identification of marine bacteria producing industrial enzymes.</title>
        <authorList>
            <person name="Cheng T.H."/>
            <person name="Saidin J."/>
            <person name="Muhd D.D."/>
            <person name="Isa M.N.M."/>
            <person name="Bakar M.F.A."/>
            <person name="Ismail N."/>
        </authorList>
    </citation>
    <scope>NUCLEOTIDE SEQUENCE [LARGE SCALE GENOMIC DNA]</scope>
    <source>
        <strain evidence="2 3">MNAD 1.6</strain>
    </source>
</reference>
<protein>
    <submittedName>
        <fullName evidence="2">Uncharacterized protein</fullName>
    </submittedName>
</protein>
<feature type="transmembrane region" description="Helical" evidence="1">
    <location>
        <begin position="70"/>
        <end position="90"/>
    </location>
</feature>
<feature type="transmembrane region" description="Helical" evidence="1">
    <location>
        <begin position="40"/>
        <end position="58"/>
    </location>
</feature>
<accession>A0A3A3F3B4</accession>
<dbReference type="EMBL" id="QYSE01000002">
    <property type="protein sequence ID" value="RJF35314.1"/>
    <property type="molecule type" value="Genomic_DNA"/>
</dbReference>
<evidence type="ECO:0000313" key="3">
    <source>
        <dbReference type="Proteomes" id="UP000265938"/>
    </source>
</evidence>
<proteinExistence type="predicted"/>
<dbReference type="RefSeq" id="WP_119852863.1">
    <property type="nucleotide sequence ID" value="NZ_QYSE01000002.1"/>
</dbReference>
<dbReference type="AlphaFoldDB" id="A0A3A3F3B4"/>
<evidence type="ECO:0000313" key="2">
    <source>
        <dbReference type="EMBL" id="RJF35314.1"/>
    </source>
</evidence>
<name>A0A3A3F3B4_9GAMM</name>
<dbReference type="Proteomes" id="UP000265938">
    <property type="component" value="Unassembled WGS sequence"/>
</dbReference>
<evidence type="ECO:0000256" key="1">
    <source>
        <dbReference type="SAM" id="Phobius"/>
    </source>
</evidence>
<keyword evidence="1" id="KW-1133">Transmembrane helix</keyword>
<keyword evidence="1" id="KW-0812">Transmembrane</keyword>
<sequence length="132" mass="15066">MDKPKSIKLTTIFIFLGWLVSLASILIISFNTKELMPNVIAKYTSFGVTTLLVIWLAYKINCGRNWARFIYSALILISLVNVAINFQQFFLMPIEFTVVSALTNLCQIIVILFLFTPSSNVWFKNKKGAQYT</sequence>
<organism evidence="2 3">
    <name type="scientific">Pseudoalteromonas gelatinilytica</name>
    <dbReference type="NCBI Taxonomy" id="1703256"/>
    <lineage>
        <taxon>Bacteria</taxon>
        <taxon>Pseudomonadati</taxon>
        <taxon>Pseudomonadota</taxon>
        <taxon>Gammaproteobacteria</taxon>
        <taxon>Alteromonadales</taxon>
        <taxon>Pseudoalteromonadaceae</taxon>
        <taxon>Pseudoalteromonas</taxon>
    </lineage>
</organism>